<proteinExistence type="predicted"/>
<feature type="domain" description="CoA-binding" evidence="1">
    <location>
        <begin position="15"/>
        <end position="107"/>
    </location>
</feature>
<accession>Q97AQ5</accession>
<dbReference type="PANTHER" id="PTHR33303:SF2">
    <property type="entry name" value="COA-BINDING DOMAIN-CONTAINING PROTEIN"/>
    <property type="match status" value="1"/>
</dbReference>
<dbReference type="STRING" id="273116.gene:9381544"/>
<dbReference type="Pfam" id="PF13380">
    <property type="entry name" value="CoA_binding_2"/>
    <property type="match status" value="1"/>
</dbReference>
<dbReference type="InterPro" id="IPR003781">
    <property type="entry name" value="CoA-bd"/>
</dbReference>
<dbReference type="PANTHER" id="PTHR33303">
    <property type="entry name" value="CYTOPLASMIC PROTEIN-RELATED"/>
    <property type="match status" value="1"/>
</dbReference>
<dbReference type="PhylomeDB" id="Q97AQ5"/>
<protein>
    <recommendedName>
        <fullName evidence="1">CoA-binding domain-containing protein</fullName>
    </recommendedName>
</protein>
<dbReference type="Proteomes" id="UP000001017">
    <property type="component" value="Chromosome"/>
</dbReference>
<dbReference type="KEGG" id="tvo:TVG0759889"/>
<name>Q97AQ5_THEVO</name>
<dbReference type="HOGENOM" id="CLU_112567_0_0_2"/>
<gene>
    <name evidence="2" type="ORF">TVG0759889</name>
</gene>
<dbReference type="Gene3D" id="3.40.50.720">
    <property type="entry name" value="NAD(P)-binding Rossmann-like Domain"/>
    <property type="match status" value="1"/>
</dbReference>
<reference evidence="2 3" key="1">
    <citation type="journal article" date="1999" name="Proc. Jpn. Acad.">
        <title>Determination of the complete genomic DNA sequence of Thermoplasma volvanium GSS1.</title>
        <authorList>
            <person name="Kawashima T."/>
            <person name="Yamamoto Y."/>
            <person name="Aramaki H."/>
            <person name="Nunoshiba T."/>
            <person name="Kawamoto T."/>
            <person name="Watanabe K."/>
            <person name="Yamazaki M."/>
            <person name="Kanehori K."/>
            <person name="Amano N."/>
            <person name="Ohya Y."/>
            <person name="Makino K."/>
            <person name="Suzuki M."/>
        </authorList>
    </citation>
    <scope>NUCLEOTIDE SEQUENCE [LARGE SCALE GENOMIC DNA]</scope>
    <source>
        <strain evidence="3">ATCC 51530 / DSM 4299 / JCM 9571 / NBRC 15438 / GSS1</strain>
    </source>
</reference>
<dbReference type="PaxDb" id="273116-14324970"/>
<dbReference type="eggNOG" id="arCOG04227">
    <property type="taxonomic scope" value="Archaea"/>
</dbReference>
<keyword evidence="3" id="KW-1185">Reference proteome</keyword>
<dbReference type="SUPFAM" id="SSF51735">
    <property type="entry name" value="NAD(P)-binding Rossmann-fold domains"/>
    <property type="match status" value="1"/>
</dbReference>
<dbReference type="AlphaFoldDB" id="Q97AQ5"/>
<dbReference type="InterPro" id="IPR036291">
    <property type="entry name" value="NAD(P)-bd_dom_sf"/>
</dbReference>
<evidence type="ECO:0000259" key="1">
    <source>
        <dbReference type="SMART" id="SM00881"/>
    </source>
</evidence>
<evidence type="ECO:0000313" key="3">
    <source>
        <dbReference type="Proteomes" id="UP000001017"/>
    </source>
</evidence>
<dbReference type="EMBL" id="BA000011">
    <property type="protein sequence ID" value="BAB59896.1"/>
    <property type="molecule type" value="Genomic_DNA"/>
</dbReference>
<evidence type="ECO:0000313" key="2">
    <source>
        <dbReference type="EMBL" id="BAB59896.1"/>
    </source>
</evidence>
<sequence>MIFEYAFMDQIVDILTHYKNVAVVGISSNPEKDSYRVAKYLMEHGFRVIPVNPNLSSWEGLKAYPSVSAIEDKVEIVDVFRKPEAVLEVVDDALKVSPKVIWMQEGVVNEEARQLAEKHGINVVMDKCMMKEHIKLANSQR</sequence>
<reference evidence="2 3" key="2">
    <citation type="journal article" date="2000" name="Proc. Natl. Acad. Sci. U.S.A.">
        <title>Archaeal adaptation to higher temperatures revealed by genomic sequence of Thermoplasma volcanium.</title>
        <authorList>
            <person name="Kawashima T."/>
            <person name="Amano N."/>
            <person name="Koike H."/>
            <person name="Makino S."/>
            <person name="Higuchi S."/>
            <person name="Kawashima-Ohya Y."/>
            <person name="Watanabe K."/>
            <person name="Yamazaki M."/>
            <person name="Kanehori K."/>
            <person name="Kawamoto T."/>
            <person name="Nunoshiba T."/>
            <person name="Yamamoto Y."/>
            <person name="Aramaki H."/>
            <person name="Makino K."/>
            <person name="Suzuki M."/>
        </authorList>
    </citation>
    <scope>NUCLEOTIDE SEQUENCE [LARGE SCALE GENOMIC DNA]</scope>
    <source>
        <strain evidence="3">ATCC 51530 / DSM 4299 / JCM 9571 / NBRC 15438 / GSS1</strain>
    </source>
</reference>
<organism evidence="2 3">
    <name type="scientific">Thermoplasma volcanium (strain ATCC 51530 / DSM 4299 / JCM 9571 / NBRC 15438 / GSS1)</name>
    <dbReference type="NCBI Taxonomy" id="273116"/>
    <lineage>
        <taxon>Archaea</taxon>
        <taxon>Methanobacteriati</taxon>
        <taxon>Thermoplasmatota</taxon>
        <taxon>Thermoplasmata</taxon>
        <taxon>Thermoplasmatales</taxon>
        <taxon>Thermoplasmataceae</taxon>
        <taxon>Thermoplasma</taxon>
    </lineage>
</organism>
<dbReference type="SMART" id="SM00881">
    <property type="entry name" value="CoA_binding"/>
    <property type="match status" value="1"/>
</dbReference>